<dbReference type="Pfam" id="PF01494">
    <property type="entry name" value="FAD_binding_3"/>
    <property type="match status" value="1"/>
</dbReference>
<keyword evidence="7" id="KW-1133">Transmembrane helix</keyword>
<sequence length="437" mass="50107">MPKVIIVGAGLVGALNACYFSQLGWDTEVYEYRSDVRELEENSGRVINLTLAGRGRKALEGVGLKDEVVRHGLEITHRLVHYVDETTKAHPIARPGEYLLCIGRRKLNTICLDHAEKFPNVKLFFKHKAQKVDPIDGTVTLTKLETQEKVEVSADLILACDGAFSAIRRSLLYYPRFDYSQTFLEDGYIELRIPEKNGKYAWDPNLAHFFPRGNILLVVFANTESKTFNVTLFAPYTKFEQLDTERKQTSFFKETFPDAFRLLGEENIIQAFKRTKPQPLVSVKCQPYTFNGKVVLMGDAAHAMYPFIGQGMNAGFEDCRLLNECLRQYDFDIAKALDVYSKARPKDAHAINDIALRNYHVLRNTIRGPYYVIRRIIDMKLHSILNSLWIPYPSMVLFSDIPYHKVVEKRIQQDSILFFGMTFIGLVIFAYCIQAIF</sequence>
<dbReference type="InterPro" id="IPR002938">
    <property type="entry name" value="FAD-bd"/>
</dbReference>
<evidence type="ECO:0000313" key="9">
    <source>
        <dbReference type="Proteomes" id="UP000887540"/>
    </source>
</evidence>
<dbReference type="SUPFAM" id="SSF51905">
    <property type="entry name" value="FAD/NAD(P)-binding domain"/>
    <property type="match status" value="1"/>
</dbReference>
<keyword evidence="4" id="KW-0521">NADP</keyword>
<dbReference type="InterPro" id="IPR036188">
    <property type="entry name" value="FAD/NAD-bd_sf"/>
</dbReference>
<keyword evidence="7" id="KW-0812">Transmembrane</keyword>
<evidence type="ECO:0000256" key="7">
    <source>
        <dbReference type="SAM" id="Phobius"/>
    </source>
</evidence>
<keyword evidence="2" id="KW-0285">Flavoprotein</keyword>
<accession>A0A914CFV5</accession>
<name>A0A914CFV5_9BILA</name>
<keyword evidence="7" id="KW-0472">Membrane</keyword>
<evidence type="ECO:0000256" key="3">
    <source>
        <dbReference type="ARBA" id="ARBA00022827"/>
    </source>
</evidence>
<protein>
    <submittedName>
        <fullName evidence="10">FAD-binding domain-containing protein</fullName>
    </submittedName>
</protein>
<dbReference type="PRINTS" id="PR00420">
    <property type="entry name" value="RNGMNOXGNASE"/>
</dbReference>
<dbReference type="PANTHER" id="PTHR46028">
    <property type="entry name" value="KYNURENINE 3-MONOOXYGENASE"/>
    <property type="match status" value="1"/>
</dbReference>
<keyword evidence="3" id="KW-0274">FAD</keyword>
<dbReference type="PANTHER" id="PTHR46028:SF2">
    <property type="entry name" value="KYNURENINE 3-MONOOXYGENASE"/>
    <property type="match status" value="1"/>
</dbReference>
<dbReference type="WBParaSite" id="ACRNAN_scaffold10274.g18869.t1">
    <property type="protein sequence ID" value="ACRNAN_scaffold10274.g18869.t1"/>
    <property type="gene ID" value="ACRNAN_scaffold10274.g18869"/>
</dbReference>
<evidence type="ECO:0000256" key="4">
    <source>
        <dbReference type="ARBA" id="ARBA00022857"/>
    </source>
</evidence>
<organism evidence="9 10">
    <name type="scientific">Acrobeloides nanus</name>
    <dbReference type="NCBI Taxonomy" id="290746"/>
    <lineage>
        <taxon>Eukaryota</taxon>
        <taxon>Metazoa</taxon>
        <taxon>Ecdysozoa</taxon>
        <taxon>Nematoda</taxon>
        <taxon>Chromadorea</taxon>
        <taxon>Rhabditida</taxon>
        <taxon>Tylenchina</taxon>
        <taxon>Cephalobomorpha</taxon>
        <taxon>Cephaloboidea</taxon>
        <taxon>Cephalobidae</taxon>
        <taxon>Acrobeloides</taxon>
    </lineage>
</organism>
<dbReference type="AlphaFoldDB" id="A0A914CFV5"/>
<feature type="domain" description="FAD-binding" evidence="8">
    <location>
        <begin position="3"/>
        <end position="327"/>
    </location>
</feature>
<dbReference type="GO" id="GO:0070189">
    <property type="term" value="P:kynurenine metabolic process"/>
    <property type="evidence" value="ECO:0007669"/>
    <property type="project" value="TreeGrafter"/>
</dbReference>
<evidence type="ECO:0000256" key="6">
    <source>
        <dbReference type="ARBA" id="ARBA00023033"/>
    </source>
</evidence>
<dbReference type="GO" id="GO:0005741">
    <property type="term" value="C:mitochondrial outer membrane"/>
    <property type="evidence" value="ECO:0007669"/>
    <property type="project" value="TreeGrafter"/>
</dbReference>
<evidence type="ECO:0000256" key="5">
    <source>
        <dbReference type="ARBA" id="ARBA00023002"/>
    </source>
</evidence>
<evidence type="ECO:0000313" key="10">
    <source>
        <dbReference type="WBParaSite" id="ACRNAN_scaffold10274.g18869.t1"/>
    </source>
</evidence>
<dbReference type="GO" id="GO:0004502">
    <property type="term" value="F:kynurenine 3-monooxygenase activity"/>
    <property type="evidence" value="ECO:0007669"/>
    <property type="project" value="TreeGrafter"/>
</dbReference>
<evidence type="ECO:0000259" key="8">
    <source>
        <dbReference type="Pfam" id="PF01494"/>
    </source>
</evidence>
<keyword evidence="6" id="KW-0503">Monooxygenase</keyword>
<keyword evidence="9" id="KW-1185">Reference proteome</keyword>
<reference evidence="10" key="1">
    <citation type="submission" date="2022-11" db="UniProtKB">
        <authorList>
            <consortium name="WormBaseParasite"/>
        </authorList>
    </citation>
    <scope>IDENTIFICATION</scope>
</reference>
<keyword evidence="5" id="KW-0560">Oxidoreductase</keyword>
<feature type="transmembrane region" description="Helical" evidence="7">
    <location>
        <begin position="415"/>
        <end position="436"/>
    </location>
</feature>
<comment type="cofactor">
    <cofactor evidence="1">
        <name>FAD</name>
        <dbReference type="ChEBI" id="CHEBI:57692"/>
    </cofactor>
</comment>
<evidence type="ECO:0000256" key="1">
    <source>
        <dbReference type="ARBA" id="ARBA00001974"/>
    </source>
</evidence>
<dbReference type="Proteomes" id="UP000887540">
    <property type="component" value="Unplaced"/>
</dbReference>
<dbReference type="GO" id="GO:0071949">
    <property type="term" value="F:FAD binding"/>
    <property type="evidence" value="ECO:0007669"/>
    <property type="project" value="InterPro"/>
</dbReference>
<proteinExistence type="predicted"/>
<dbReference type="Gene3D" id="3.50.50.60">
    <property type="entry name" value="FAD/NAD(P)-binding domain"/>
    <property type="match status" value="1"/>
</dbReference>
<evidence type="ECO:0000256" key="2">
    <source>
        <dbReference type="ARBA" id="ARBA00022630"/>
    </source>
</evidence>